<protein>
    <submittedName>
        <fullName evidence="1">Uncharacterized protein</fullName>
    </submittedName>
</protein>
<sequence length="309" mass="33588">MSITEQITDDELVARAVAAATRPAPDPFVDAAQEEVLASLAAVEALAGRGELVGDELNARRSALVDALRGSVVRKDPAFRWYVGSVERLGAARFFQWIYLPSDLPPEPVPGTGHRYELAATDPDPLDFTQVKVADLGTGKLFAQNTFRSVPGATSGTARAGLGVLVRPNHQYTRLVFQPEVHYAFGHRVDVPTAQGKVNSAHSRGEFELLALRLNSFGDFESYAGRSVPLWDKYTGTGTGYGWQNGKGQFPGGDPGLSFVGTSADVFAIWVFVKVTMSKQDYDPTWFTTGQAYLDCEVPLMWVEQSALL</sequence>
<proteinExistence type="predicted"/>
<comment type="caution">
    <text evidence="1">The sequence shown here is derived from an EMBL/GenBank/DDBJ whole genome shotgun (WGS) entry which is preliminary data.</text>
</comment>
<gene>
    <name evidence="1" type="ORF">HC031_20785</name>
</gene>
<dbReference type="Proteomes" id="UP000722989">
    <property type="component" value="Unassembled WGS sequence"/>
</dbReference>
<dbReference type="RefSeq" id="WP_167927040.1">
    <property type="nucleotide sequence ID" value="NZ_JAATVY010000016.1"/>
</dbReference>
<accession>A0ABX0Y1B9</accession>
<evidence type="ECO:0000313" key="1">
    <source>
        <dbReference type="EMBL" id="NJC72133.1"/>
    </source>
</evidence>
<name>A0ABX0Y1B9_9ACTN</name>
<dbReference type="EMBL" id="JAATVY010000016">
    <property type="protein sequence ID" value="NJC72133.1"/>
    <property type="molecule type" value="Genomic_DNA"/>
</dbReference>
<keyword evidence="2" id="KW-1185">Reference proteome</keyword>
<evidence type="ECO:0000313" key="2">
    <source>
        <dbReference type="Proteomes" id="UP000722989"/>
    </source>
</evidence>
<reference evidence="1 2" key="1">
    <citation type="submission" date="2020-03" db="EMBL/GenBank/DDBJ databases">
        <title>WGS of the type strain of Planosporangium spp.</title>
        <authorList>
            <person name="Thawai C."/>
        </authorList>
    </citation>
    <scope>NUCLEOTIDE SEQUENCE [LARGE SCALE GENOMIC DNA]</scope>
    <source>
        <strain evidence="1 2">TBRC 5610</strain>
    </source>
</reference>
<organism evidence="1 2">
    <name type="scientific">Planosporangium thailandense</name>
    <dbReference type="NCBI Taxonomy" id="765197"/>
    <lineage>
        <taxon>Bacteria</taxon>
        <taxon>Bacillati</taxon>
        <taxon>Actinomycetota</taxon>
        <taxon>Actinomycetes</taxon>
        <taxon>Micromonosporales</taxon>
        <taxon>Micromonosporaceae</taxon>
        <taxon>Planosporangium</taxon>
    </lineage>
</organism>